<protein>
    <recommendedName>
        <fullName evidence="4">Phage tail protein</fullName>
    </recommendedName>
</protein>
<reference evidence="2 3" key="1">
    <citation type="submission" date="2016-10" db="EMBL/GenBank/DDBJ databases">
        <title>The High Quality Genome of Vibrio splendidus K08M4.</title>
        <authorList>
            <person name="Wendling C."/>
            <person name="Chibani C.M."/>
            <person name="Hertel R."/>
            <person name="Sproer C."/>
            <person name="Bunk B."/>
            <person name="Overmann J."/>
            <person name="Roth O."/>
            <person name="Liesegang H."/>
        </authorList>
    </citation>
    <scope>NUCLEOTIDE SEQUENCE [LARGE SCALE GENOMIC DNA]</scope>
    <source>
        <strain evidence="2 3">K08M4</strain>
    </source>
</reference>
<accession>A0AA34XQY3</accession>
<gene>
    <name evidence="2" type="ORF">K08M4_39780</name>
</gene>
<sequence>MKDKIYYPIDNKTQEVLNPVKAEYRGGMYHIPKDALESEPLPTKQGFAVVAVFDESGKAINSKYIEDHRGTTIYDESDCTRIQTIRELGPIDDAWTQEKPSTQFDEWINGVWVTNQSNKYIAEYNHVDDVRRGLYSQICDPLKSEAIDKADDGYNDEANALKRQAREAKKKIQAEHPWPTPPERSSEV</sequence>
<feature type="region of interest" description="Disordered" evidence="1">
    <location>
        <begin position="148"/>
        <end position="188"/>
    </location>
</feature>
<evidence type="ECO:0008006" key="4">
    <source>
        <dbReference type="Google" id="ProtNLM"/>
    </source>
</evidence>
<dbReference type="AlphaFoldDB" id="A0AA34XQY3"/>
<dbReference type="EMBL" id="CP017917">
    <property type="protein sequence ID" value="ARP40639.1"/>
    <property type="molecule type" value="Genomic_DNA"/>
</dbReference>
<feature type="compositionally biased region" description="Basic and acidic residues" evidence="1">
    <location>
        <begin position="164"/>
        <end position="174"/>
    </location>
</feature>
<evidence type="ECO:0000256" key="1">
    <source>
        <dbReference type="SAM" id="MobiDB-lite"/>
    </source>
</evidence>
<dbReference type="Proteomes" id="UP000194136">
    <property type="component" value="Chromosome 2"/>
</dbReference>
<evidence type="ECO:0000313" key="2">
    <source>
        <dbReference type="EMBL" id="ARP40639.1"/>
    </source>
</evidence>
<organism evidence="2 3">
    <name type="scientific">Vibrio syngnathi</name>
    <dbReference type="NCBI Taxonomy" id="3034029"/>
    <lineage>
        <taxon>Bacteria</taxon>
        <taxon>Pseudomonadati</taxon>
        <taxon>Pseudomonadota</taxon>
        <taxon>Gammaproteobacteria</taxon>
        <taxon>Vibrionales</taxon>
        <taxon>Vibrionaceae</taxon>
        <taxon>Vibrio</taxon>
    </lineage>
</organism>
<keyword evidence="3" id="KW-1185">Reference proteome</keyword>
<evidence type="ECO:0000313" key="3">
    <source>
        <dbReference type="Proteomes" id="UP000194136"/>
    </source>
</evidence>
<name>A0AA34XQY3_9VIBR</name>
<dbReference type="RefSeq" id="WP_086051171.1">
    <property type="nucleotide sequence ID" value="NZ_CP017917.1"/>
</dbReference>
<dbReference type="KEGG" id="vsy:K08M4_39780"/>
<proteinExistence type="predicted"/>